<dbReference type="AlphaFoldDB" id="G2ZB58"/>
<dbReference type="EMBL" id="FR687253">
    <property type="protein sequence ID" value="CBW84858.1"/>
    <property type="molecule type" value="Genomic_DNA"/>
</dbReference>
<dbReference type="HOGENOM" id="CLU_1925002_0_0_9"/>
<evidence type="ECO:0000313" key="3">
    <source>
        <dbReference type="Proteomes" id="UP000001286"/>
    </source>
</evidence>
<feature type="signal peptide" evidence="1">
    <location>
        <begin position="1"/>
        <end position="22"/>
    </location>
</feature>
<evidence type="ECO:0000313" key="2">
    <source>
        <dbReference type="EMBL" id="CBW84858.1"/>
    </source>
</evidence>
<proteinExistence type="predicted"/>
<dbReference type="GeneID" id="57075384"/>
<evidence type="ECO:0000256" key="1">
    <source>
        <dbReference type="SAM" id="SignalP"/>
    </source>
</evidence>
<gene>
    <name evidence="2" type="ordered locus">LIV_0381</name>
</gene>
<dbReference type="KEGG" id="liv:LIV_0381"/>
<feature type="chain" id="PRO_5003441536" evidence="1">
    <location>
        <begin position="23"/>
        <end position="131"/>
    </location>
</feature>
<keyword evidence="1" id="KW-0732">Signal</keyword>
<reference evidence="2 3" key="1">
    <citation type="journal article" date="2011" name="J. Bacteriol.">
        <title>Complete genome sequence of the animal pathogen Listeria ivanovii, which provides insights into host specificities and evolution of the genus Listeria.</title>
        <authorList>
            <person name="Buchrieser C."/>
            <person name="Rusniok C."/>
            <person name="Garrido P."/>
            <person name="Hain T."/>
            <person name="Scortti M."/>
            <person name="Lampidis R."/>
            <person name="Karst U."/>
            <person name="Chakraborty T."/>
            <person name="Cossart P."/>
            <person name="Kreft J."/>
            <person name="Vazquez-Boland J.A."/>
            <person name="Goebel W."/>
            <person name="Glaser P."/>
        </authorList>
    </citation>
    <scope>NUCLEOTIDE SEQUENCE [LARGE SCALE GENOMIC DNA]</scope>
    <source>
        <strain evidence="3">ATCC BAA-678 / PAM 55</strain>
    </source>
</reference>
<dbReference type="Proteomes" id="UP000001286">
    <property type="component" value="Chromosome"/>
</dbReference>
<accession>G2ZB58</accession>
<name>G2ZB58_LISIP</name>
<protein>
    <submittedName>
        <fullName evidence="2">Uncharacterized protein</fullName>
    </submittedName>
</protein>
<dbReference type="RefSeq" id="WP_014091908.1">
    <property type="nucleotide sequence ID" value="NC_016011.1"/>
</dbReference>
<dbReference type="eggNOG" id="ENOG503087A">
    <property type="taxonomic scope" value="Bacteria"/>
</dbReference>
<sequence>MKKLAFSILLTSVLLLPITAFAAGSFSSSYSFYRGVYSKSFNSSKGNGNYVTTTPKQWAQKSKINIYLQRKSGLVWVSGEDKSSWNYAYKRDTCSSIKSLNSGTHRFYLRAASLPNTTKEYKGDISVFYNN</sequence>
<organism evidence="2 3">
    <name type="scientific">Listeria ivanovii (strain ATCC BAA-678 / PAM 55)</name>
    <dbReference type="NCBI Taxonomy" id="881621"/>
    <lineage>
        <taxon>Bacteria</taxon>
        <taxon>Bacillati</taxon>
        <taxon>Bacillota</taxon>
        <taxon>Bacilli</taxon>
        <taxon>Bacillales</taxon>
        <taxon>Listeriaceae</taxon>
        <taxon>Listeria</taxon>
    </lineage>
</organism>